<reference evidence="1 2" key="1">
    <citation type="journal article" date="2020" name="Nat. Food">
        <title>A phased Vanilla planifolia genome enables genetic improvement of flavour and production.</title>
        <authorList>
            <person name="Hasing T."/>
            <person name="Tang H."/>
            <person name="Brym M."/>
            <person name="Khazi F."/>
            <person name="Huang T."/>
            <person name="Chambers A.H."/>
        </authorList>
    </citation>
    <scope>NUCLEOTIDE SEQUENCE [LARGE SCALE GENOMIC DNA]</scope>
    <source>
        <tissue evidence="1">Leaf</tissue>
    </source>
</reference>
<comment type="caution">
    <text evidence="1">The sequence shown here is derived from an EMBL/GenBank/DDBJ whole genome shotgun (WGS) entry which is preliminary data.</text>
</comment>
<evidence type="ECO:0000313" key="2">
    <source>
        <dbReference type="Proteomes" id="UP000636800"/>
    </source>
</evidence>
<dbReference type="AlphaFoldDB" id="A0A835U3Z2"/>
<evidence type="ECO:0000313" key="1">
    <source>
        <dbReference type="EMBL" id="KAG0446950.1"/>
    </source>
</evidence>
<accession>A0A835U3Z2</accession>
<sequence length="66" mass="7552">MAVKSEARDICFLNLNTLNYHPLKRDDVLCGSDTSKVATKIKDSFCFRPVFPPFGRKDEQNGFRRG</sequence>
<dbReference type="EMBL" id="JADCNL010000529">
    <property type="protein sequence ID" value="KAG0446950.1"/>
    <property type="molecule type" value="Genomic_DNA"/>
</dbReference>
<organism evidence="1 2">
    <name type="scientific">Vanilla planifolia</name>
    <name type="common">Vanilla</name>
    <dbReference type="NCBI Taxonomy" id="51239"/>
    <lineage>
        <taxon>Eukaryota</taxon>
        <taxon>Viridiplantae</taxon>
        <taxon>Streptophyta</taxon>
        <taxon>Embryophyta</taxon>
        <taxon>Tracheophyta</taxon>
        <taxon>Spermatophyta</taxon>
        <taxon>Magnoliopsida</taxon>
        <taxon>Liliopsida</taxon>
        <taxon>Asparagales</taxon>
        <taxon>Orchidaceae</taxon>
        <taxon>Vanilloideae</taxon>
        <taxon>Vanilleae</taxon>
        <taxon>Vanilla</taxon>
    </lineage>
</organism>
<dbReference type="OrthoDB" id="771039at2759"/>
<proteinExistence type="predicted"/>
<protein>
    <submittedName>
        <fullName evidence="1">Uncharacterized protein</fullName>
    </submittedName>
</protein>
<name>A0A835U3Z2_VANPL</name>
<keyword evidence="2" id="KW-1185">Reference proteome</keyword>
<gene>
    <name evidence="1" type="ORF">HPP92_028590</name>
</gene>
<dbReference type="Proteomes" id="UP000636800">
    <property type="component" value="Unassembled WGS sequence"/>
</dbReference>